<proteinExistence type="predicted"/>
<feature type="chain" id="PRO_5009281428" evidence="1">
    <location>
        <begin position="31"/>
        <end position="192"/>
    </location>
</feature>
<dbReference type="RefSeq" id="WP_091077989.1">
    <property type="nucleotide sequence ID" value="NZ_LT629799.1"/>
</dbReference>
<dbReference type="CDD" id="cd05379">
    <property type="entry name" value="CAP_bacterial"/>
    <property type="match status" value="1"/>
</dbReference>
<sequence length="192" mass="20460">MTTTTRGLAALALGLATAASLLAPQTSAVAAPTAPAAATVSAAPAASSSVKTANRASWETAVLTQLNAERAANGLKPLERNKKLDGSAHKHNLAMAKKNLMSHQVKGEKDLGKRVTAAKYRWSTCGENIAWNSDRSEAGVLALETMMYEEVAPNDGHRRNILSTSFTEVGVDVIEDKTHHKVWLTTDFGRPR</sequence>
<dbReference type="Gene3D" id="3.40.33.10">
    <property type="entry name" value="CAP"/>
    <property type="match status" value="1"/>
</dbReference>
<feature type="domain" description="SCP" evidence="2">
    <location>
        <begin position="65"/>
        <end position="185"/>
    </location>
</feature>
<dbReference type="PANTHER" id="PTHR31157:SF1">
    <property type="entry name" value="SCP DOMAIN-CONTAINING PROTEIN"/>
    <property type="match status" value="1"/>
</dbReference>
<dbReference type="SUPFAM" id="SSF55797">
    <property type="entry name" value="PR-1-like"/>
    <property type="match status" value="1"/>
</dbReference>
<evidence type="ECO:0000313" key="3">
    <source>
        <dbReference type="EMBL" id="SDV03229.1"/>
    </source>
</evidence>
<protein>
    <submittedName>
        <fullName evidence="3">Uncharacterized conserved protein YkwD, contains CAP (CSP/antigen 5/PR1) domain</fullName>
    </submittedName>
</protein>
<organism evidence="3 4">
    <name type="scientific">Microlunatus sagamiharensis</name>
    <dbReference type="NCBI Taxonomy" id="546874"/>
    <lineage>
        <taxon>Bacteria</taxon>
        <taxon>Bacillati</taxon>
        <taxon>Actinomycetota</taxon>
        <taxon>Actinomycetes</taxon>
        <taxon>Propionibacteriales</taxon>
        <taxon>Propionibacteriaceae</taxon>
        <taxon>Microlunatus</taxon>
    </lineage>
</organism>
<dbReference type="InterPro" id="IPR014044">
    <property type="entry name" value="CAP_dom"/>
</dbReference>
<dbReference type="Pfam" id="PF00188">
    <property type="entry name" value="CAP"/>
    <property type="match status" value="1"/>
</dbReference>
<keyword evidence="1" id="KW-0732">Signal</keyword>
<accession>A0A1H2NCM0</accession>
<evidence type="ECO:0000313" key="4">
    <source>
        <dbReference type="Proteomes" id="UP000198825"/>
    </source>
</evidence>
<evidence type="ECO:0000259" key="2">
    <source>
        <dbReference type="Pfam" id="PF00188"/>
    </source>
</evidence>
<gene>
    <name evidence="3" type="ORF">SAMN04488544_3764</name>
</gene>
<dbReference type="InterPro" id="IPR035940">
    <property type="entry name" value="CAP_sf"/>
</dbReference>
<dbReference type="Proteomes" id="UP000198825">
    <property type="component" value="Chromosome I"/>
</dbReference>
<dbReference type="EMBL" id="LT629799">
    <property type="protein sequence ID" value="SDV03229.1"/>
    <property type="molecule type" value="Genomic_DNA"/>
</dbReference>
<evidence type="ECO:0000256" key="1">
    <source>
        <dbReference type="SAM" id="SignalP"/>
    </source>
</evidence>
<feature type="signal peptide" evidence="1">
    <location>
        <begin position="1"/>
        <end position="30"/>
    </location>
</feature>
<dbReference type="OrthoDB" id="68195at2"/>
<name>A0A1H2NCM0_9ACTN</name>
<keyword evidence="4" id="KW-1185">Reference proteome</keyword>
<dbReference type="AlphaFoldDB" id="A0A1H2NCM0"/>
<dbReference type="STRING" id="546874.SAMN04488544_3764"/>
<dbReference type="PANTHER" id="PTHR31157">
    <property type="entry name" value="SCP DOMAIN-CONTAINING PROTEIN"/>
    <property type="match status" value="1"/>
</dbReference>
<reference evidence="4" key="1">
    <citation type="submission" date="2016-10" db="EMBL/GenBank/DDBJ databases">
        <authorList>
            <person name="Varghese N."/>
            <person name="Submissions S."/>
        </authorList>
    </citation>
    <scope>NUCLEOTIDE SEQUENCE [LARGE SCALE GENOMIC DNA]</scope>
    <source>
        <strain evidence="4">DSM 21743</strain>
    </source>
</reference>